<feature type="transmembrane region" description="Helical" evidence="1">
    <location>
        <begin position="26"/>
        <end position="49"/>
    </location>
</feature>
<organism evidence="2 3">
    <name type="scientific">Undibacterium amnicola</name>
    <dbReference type="NCBI Taxonomy" id="1834038"/>
    <lineage>
        <taxon>Bacteria</taxon>
        <taxon>Pseudomonadati</taxon>
        <taxon>Pseudomonadota</taxon>
        <taxon>Betaproteobacteria</taxon>
        <taxon>Burkholderiales</taxon>
        <taxon>Oxalobacteraceae</taxon>
        <taxon>Undibacterium</taxon>
    </lineage>
</organism>
<protein>
    <submittedName>
        <fullName evidence="2">Uncharacterized protein</fullName>
    </submittedName>
</protein>
<keyword evidence="1" id="KW-1133">Transmembrane helix</keyword>
<feature type="transmembrane region" description="Helical" evidence="1">
    <location>
        <begin position="55"/>
        <end position="77"/>
    </location>
</feature>
<feature type="transmembrane region" description="Helical" evidence="1">
    <location>
        <begin position="188"/>
        <end position="208"/>
    </location>
</feature>
<reference evidence="2 3" key="1">
    <citation type="submission" date="2020-08" db="EMBL/GenBank/DDBJ databases">
        <title>Novel species isolated from subtropical streams in China.</title>
        <authorList>
            <person name="Lu H."/>
        </authorList>
    </citation>
    <scope>NUCLEOTIDE SEQUENCE [LARGE SCALE GENOMIC DNA]</scope>
    <source>
        <strain evidence="2 3">KCTC 52442</strain>
    </source>
</reference>
<evidence type="ECO:0000313" key="2">
    <source>
        <dbReference type="EMBL" id="MBC3831874.1"/>
    </source>
</evidence>
<dbReference type="Proteomes" id="UP000643610">
    <property type="component" value="Unassembled WGS sequence"/>
</dbReference>
<name>A0ABR6XQV7_9BURK</name>
<proteinExistence type="predicted"/>
<sequence>MANKPSRSHLVSSLKSRIEKDGYPRLQMMLMVLMTGLIGFLSSFILLHSGMKTMWLRYLCAFGIAYIGFIGLLRVWLVTQREHVADVAEAVLDIAYHSSRPSSSSISSSGDAIASMNQLSGQDGDFSGAGASASFDDTGSVSEPLIDLSEAGNAASNGSSYGSGGGSSGSSSSGIGDTLSGVGDADDLVIPLAIAAFVLALLLSTLYVVYSAPMLLAELSVDFLLATGLYRRLKKIPETAWLGTAIKKTIWPFLITALVISASGWVLQNSAPGANTLSEVLTYHEAHQDAD</sequence>
<gene>
    <name evidence="2" type="ORF">H8K33_10175</name>
</gene>
<dbReference type="EMBL" id="JACOFU010000003">
    <property type="protein sequence ID" value="MBC3831874.1"/>
    <property type="molecule type" value="Genomic_DNA"/>
</dbReference>
<keyword evidence="1" id="KW-0472">Membrane</keyword>
<accession>A0ABR6XQV7</accession>
<evidence type="ECO:0000313" key="3">
    <source>
        <dbReference type="Proteomes" id="UP000643610"/>
    </source>
</evidence>
<evidence type="ECO:0000256" key="1">
    <source>
        <dbReference type="SAM" id="Phobius"/>
    </source>
</evidence>
<feature type="transmembrane region" description="Helical" evidence="1">
    <location>
        <begin position="250"/>
        <end position="267"/>
    </location>
</feature>
<keyword evidence="1" id="KW-0812">Transmembrane</keyword>
<comment type="caution">
    <text evidence="2">The sequence shown here is derived from an EMBL/GenBank/DDBJ whole genome shotgun (WGS) entry which is preliminary data.</text>
</comment>
<keyword evidence="3" id="KW-1185">Reference proteome</keyword>